<evidence type="ECO:0000313" key="1">
    <source>
        <dbReference type="EMBL" id="BAQ70410.1"/>
    </source>
</evidence>
<gene>
    <name evidence="1" type="ORF">NHU_03270</name>
</gene>
<accession>A0A0D6B6E1</accession>
<proteinExistence type="predicted"/>
<sequence>MTDDRMALMELVEKQADGDLVREMLAFAAERIMEAEIEARDRGNPPVFTGTWS</sequence>
<organism evidence="1 2">
    <name type="scientific">Rhodovulum sulfidophilum</name>
    <name type="common">Rhodobacter sulfidophilus</name>
    <dbReference type="NCBI Taxonomy" id="35806"/>
    <lineage>
        <taxon>Bacteria</taxon>
        <taxon>Pseudomonadati</taxon>
        <taxon>Pseudomonadota</taxon>
        <taxon>Alphaproteobacteria</taxon>
        <taxon>Rhodobacterales</taxon>
        <taxon>Paracoccaceae</taxon>
        <taxon>Rhodovulum</taxon>
    </lineage>
</organism>
<dbReference type="AlphaFoldDB" id="A0A0D6B6E1"/>
<reference evidence="1 2" key="1">
    <citation type="submission" date="2015-02" db="EMBL/GenBank/DDBJ databases">
        <title>Genome sequene of Rhodovulum sulfidophilum DSM 2351.</title>
        <authorList>
            <person name="Nagao N."/>
        </authorList>
    </citation>
    <scope>NUCLEOTIDE SEQUENCE [LARGE SCALE GENOMIC DNA]</scope>
    <source>
        <strain evidence="1 2">DSM 2351</strain>
    </source>
</reference>
<dbReference type="KEGG" id="rsu:NHU_03270"/>
<name>A0A0D6B6E1_RHOSU</name>
<dbReference type="EMBL" id="AP014800">
    <property type="protein sequence ID" value="BAQ70410.1"/>
    <property type="molecule type" value="Genomic_DNA"/>
</dbReference>
<protein>
    <submittedName>
        <fullName evidence="1">Transposase mutator type</fullName>
    </submittedName>
</protein>
<dbReference type="Proteomes" id="UP000064912">
    <property type="component" value="Chromosome"/>
</dbReference>
<dbReference type="PATRIC" id="fig|35806.4.peg.3360"/>
<evidence type="ECO:0000313" key="2">
    <source>
        <dbReference type="Proteomes" id="UP000064912"/>
    </source>
</evidence>